<evidence type="ECO:0000256" key="1">
    <source>
        <dbReference type="SAM" id="MobiDB-lite"/>
    </source>
</evidence>
<feature type="compositionally biased region" description="Basic and acidic residues" evidence="1">
    <location>
        <begin position="254"/>
        <end position="268"/>
    </location>
</feature>
<protein>
    <submittedName>
        <fullName evidence="3">Uncharacterized protein</fullName>
    </submittedName>
</protein>
<reference evidence="3" key="1">
    <citation type="submission" date="2023-08" db="EMBL/GenBank/DDBJ databases">
        <authorList>
            <person name="Audoor S."/>
            <person name="Bilcke G."/>
        </authorList>
    </citation>
    <scope>NUCLEOTIDE SEQUENCE</scope>
</reference>
<keyword evidence="2" id="KW-0472">Membrane</keyword>
<gene>
    <name evidence="3" type="ORF">CYCCA115_LOCUS20669</name>
</gene>
<keyword evidence="2" id="KW-1133">Transmembrane helix</keyword>
<organism evidence="3 4">
    <name type="scientific">Cylindrotheca closterium</name>
    <dbReference type="NCBI Taxonomy" id="2856"/>
    <lineage>
        <taxon>Eukaryota</taxon>
        <taxon>Sar</taxon>
        <taxon>Stramenopiles</taxon>
        <taxon>Ochrophyta</taxon>
        <taxon>Bacillariophyta</taxon>
        <taxon>Bacillariophyceae</taxon>
        <taxon>Bacillariophycidae</taxon>
        <taxon>Bacillariales</taxon>
        <taxon>Bacillariaceae</taxon>
        <taxon>Cylindrotheca</taxon>
    </lineage>
</organism>
<evidence type="ECO:0000313" key="4">
    <source>
        <dbReference type="Proteomes" id="UP001295423"/>
    </source>
</evidence>
<accession>A0AAD2G673</accession>
<feature type="compositionally biased region" description="Polar residues" evidence="1">
    <location>
        <begin position="269"/>
        <end position="281"/>
    </location>
</feature>
<feature type="transmembrane region" description="Helical" evidence="2">
    <location>
        <begin position="6"/>
        <end position="31"/>
    </location>
</feature>
<evidence type="ECO:0000313" key="3">
    <source>
        <dbReference type="EMBL" id="CAJ1964518.1"/>
    </source>
</evidence>
<comment type="caution">
    <text evidence="3">The sequence shown here is derived from an EMBL/GenBank/DDBJ whole genome shotgun (WGS) entry which is preliminary data.</text>
</comment>
<evidence type="ECO:0000256" key="2">
    <source>
        <dbReference type="SAM" id="Phobius"/>
    </source>
</evidence>
<dbReference type="AlphaFoldDB" id="A0AAD2G673"/>
<keyword evidence="2" id="KW-0812">Transmembrane</keyword>
<sequence length="317" mass="34858">MALSPGGLAGIILFIILLHVGVLVSLYFYVLKNPSKANRFTVDDRFHANFRWAILGLISLSWIFSVAATSACTFLNINIRGQDAWVGLNAYEHPVDGCTRFTSVQNRNNPAFTFAVFNCVLTSIGIIGMVLMQFVLTVGRQPMWLWLRIFMYISLWCCMFTFYIQETDTCDVYECSLGGAGIAQAFNVIWLVVACVLMFVTPHGDDTGIHTAQKQQALMDDDLNLEQNHNSKTVDMTGAVSPSGGGGGPQELETETHLPDGSVERKVETTNPDGSKTVTTTIEHRDGGKDDDNDNDNGDDDDDDDDDDNEHPTDGAV</sequence>
<keyword evidence="4" id="KW-1185">Reference proteome</keyword>
<proteinExistence type="predicted"/>
<feature type="transmembrane region" description="Helical" evidence="2">
    <location>
        <begin position="111"/>
        <end position="138"/>
    </location>
</feature>
<feature type="transmembrane region" description="Helical" evidence="2">
    <location>
        <begin position="52"/>
        <end position="77"/>
    </location>
</feature>
<name>A0AAD2G673_9STRA</name>
<feature type="transmembrane region" description="Helical" evidence="2">
    <location>
        <begin position="145"/>
        <end position="165"/>
    </location>
</feature>
<dbReference type="EMBL" id="CAKOGP040002191">
    <property type="protein sequence ID" value="CAJ1964518.1"/>
    <property type="molecule type" value="Genomic_DNA"/>
</dbReference>
<feature type="transmembrane region" description="Helical" evidence="2">
    <location>
        <begin position="177"/>
        <end position="200"/>
    </location>
</feature>
<feature type="region of interest" description="Disordered" evidence="1">
    <location>
        <begin position="234"/>
        <end position="317"/>
    </location>
</feature>
<feature type="compositionally biased region" description="Acidic residues" evidence="1">
    <location>
        <begin position="291"/>
        <end position="309"/>
    </location>
</feature>
<dbReference type="Proteomes" id="UP001295423">
    <property type="component" value="Unassembled WGS sequence"/>
</dbReference>